<gene>
    <name evidence="2" type="ORF">SAMN05216363_3071</name>
</gene>
<feature type="transmembrane region" description="Helical" evidence="1">
    <location>
        <begin position="90"/>
        <end position="108"/>
    </location>
</feature>
<sequence length="190" mass="19985">MNADAISDLILAVVAFSIAFVQLRQRPALAIGCGLIGLAAAIGTLHYQYGELFAGPHRFTGLVAASAGFPLLVIALRWPDDSVAQRITAAGRFALLVGSFGVVISVSGFDTWRMLVPLGSVLLICATALVTRRVMPLGAALVFIVSLAAGATGEEMLGPLSGIQWLHYLLSLALLLLHRDRVVPLLAASR</sequence>
<feature type="transmembrane region" description="Helical" evidence="1">
    <location>
        <begin position="28"/>
        <end position="47"/>
    </location>
</feature>
<evidence type="ECO:0000256" key="1">
    <source>
        <dbReference type="SAM" id="Phobius"/>
    </source>
</evidence>
<evidence type="ECO:0000313" key="3">
    <source>
        <dbReference type="Proteomes" id="UP000198675"/>
    </source>
</evidence>
<keyword evidence="3" id="KW-1185">Reference proteome</keyword>
<accession>A0A1H2MAB6</accession>
<keyword evidence="1" id="KW-0812">Transmembrane</keyword>
<dbReference type="Proteomes" id="UP000198675">
    <property type="component" value="Chromosome I"/>
</dbReference>
<reference evidence="3" key="1">
    <citation type="submission" date="2016-10" db="EMBL/GenBank/DDBJ databases">
        <authorList>
            <person name="Varghese N."/>
            <person name="Submissions S."/>
        </authorList>
    </citation>
    <scope>NUCLEOTIDE SEQUENCE [LARGE SCALE GENOMIC DNA]</scope>
    <source>
        <strain evidence="3">KCTC 32246</strain>
    </source>
</reference>
<keyword evidence="1" id="KW-1133">Transmembrane helix</keyword>
<feature type="transmembrane region" description="Helical" evidence="1">
    <location>
        <begin position="59"/>
        <end position="78"/>
    </location>
</feature>
<feature type="transmembrane region" description="Helical" evidence="1">
    <location>
        <begin position="114"/>
        <end position="130"/>
    </location>
</feature>
<evidence type="ECO:0000313" key="2">
    <source>
        <dbReference type="EMBL" id="SDU90197.1"/>
    </source>
</evidence>
<feature type="transmembrane region" description="Helical" evidence="1">
    <location>
        <begin position="137"/>
        <end position="153"/>
    </location>
</feature>
<protein>
    <submittedName>
        <fullName evidence="2">Uncharacterized protein</fullName>
    </submittedName>
</protein>
<keyword evidence="1" id="KW-0472">Membrane</keyword>
<proteinExistence type="predicted"/>
<dbReference type="GeneID" id="83642250"/>
<organism evidence="2 3">
    <name type="scientific">Pseudomonas sihuiensis</name>
    <dbReference type="NCBI Taxonomy" id="1274359"/>
    <lineage>
        <taxon>Bacteria</taxon>
        <taxon>Pseudomonadati</taxon>
        <taxon>Pseudomonadota</taxon>
        <taxon>Gammaproteobacteria</taxon>
        <taxon>Pseudomonadales</taxon>
        <taxon>Pseudomonadaceae</taxon>
        <taxon>Pseudomonas</taxon>
    </lineage>
</organism>
<dbReference type="EMBL" id="LT629797">
    <property type="protein sequence ID" value="SDU90197.1"/>
    <property type="molecule type" value="Genomic_DNA"/>
</dbReference>
<dbReference type="RefSeq" id="WP_021219115.1">
    <property type="nucleotide sequence ID" value="NZ_LT629797.1"/>
</dbReference>
<name>A0A1H2MAB6_9PSED</name>
<dbReference type="AlphaFoldDB" id="A0A1H2MAB6"/>
<feature type="transmembrane region" description="Helical" evidence="1">
    <location>
        <begin position="6"/>
        <end position="23"/>
    </location>
</feature>